<dbReference type="EMBL" id="LHPF02000002">
    <property type="protein sequence ID" value="PSC75922.1"/>
    <property type="molecule type" value="Genomic_DNA"/>
</dbReference>
<protein>
    <submittedName>
        <fullName evidence="2">Uncharacterized protein</fullName>
    </submittedName>
</protein>
<feature type="compositionally biased region" description="Low complexity" evidence="1">
    <location>
        <begin position="574"/>
        <end position="584"/>
    </location>
</feature>
<sequence>MSMADLVQQLGITPSIPNPQAPLLFETLGGSTHDAVIESESPFVLGGIPYGNESNMLDPRDFCSPKMLRAAQAAVEAGGWLPHHPDKAREPAQKALQISPLCPEAHNVLARASGSLQEALGHFRLAEAVGLEVIPPDSLEKELSNADGWSRLAMRPYLRRANSANSVLSGGSTSGTSVDPPSGGDLLSGSSSAGASMDPPPPSGALALGRAASFGTGGSAELDAAASGGSHDEQQQQRALGSGAPPPKKDVDAKSSALKALAGVSAIVSKSRKVDAEALQAIKSQRAKARAEGHGPAGGAGAGLTSASSLSAPGPAGRGTPPPPASLGSGDAGVGVSPFASATSQGLVRTPSASNLAAALPPGGPLGQATSLPVSTHAPQPPRSRRSTTSTPPASAADFEALVSKMTITELVALKQAVEGQLAKQALALAQLQASSAPAPAPAADMLSQQDAALLLQSAQQAQLVQQLSSQQAAAHAAAIQQALSATANAAGITSPTFSPEQLLLAAAHSGGGGGGPGGYAAPVQPLGDMASPFASAAYPPTGAGFGLADGPRGGVSLQAQRSYTAGTGTGPNSKSSGSPRSASAEQQLIGEALHSFVDPEQQGPPSRQGSALVNGINWSDRRGPVPPGGALHGAPPPHGGPHAGGGSAFARSRSLPQPQEALYQDRSAFLSNYLGEAAEQALPSLFTTLRMAEQLSQQQRQQGGGGGDGMLQSAFARSGSLQVPMGRGGGAPGLGAMSPPHVVSFADSVQTRTYQPGF</sequence>
<dbReference type="AlphaFoldDB" id="A0A2P6VP98"/>
<evidence type="ECO:0000256" key="1">
    <source>
        <dbReference type="SAM" id="MobiDB-lite"/>
    </source>
</evidence>
<feature type="compositionally biased region" description="Polar residues" evidence="1">
    <location>
        <begin position="564"/>
        <end position="573"/>
    </location>
</feature>
<feature type="compositionally biased region" description="Low complexity" evidence="1">
    <location>
        <begin position="303"/>
        <end position="319"/>
    </location>
</feature>
<feature type="region of interest" description="Disordered" evidence="1">
    <location>
        <begin position="564"/>
        <end position="586"/>
    </location>
</feature>
<organism evidence="2 3">
    <name type="scientific">Micractinium conductrix</name>
    <dbReference type="NCBI Taxonomy" id="554055"/>
    <lineage>
        <taxon>Eukaryota</taxon>
        <taxon>Viridiplantae</taxon>
        <taxon>Chlorophyta</taxon>
        <taxon>core chlorophytes</taxon>
        <taxon>Trebouxiophyceae</taxon>
        <taxon>Chlorellales</taxon>
        <taxon>Chlorellaceae</taxon>
        <taxon>Chlorella clade</taxon>
        <taxon>Micractinium</taxon>
    </lineage>
</organism>
<keyword evidence="3" id="KW-1185">Reference proteome</keyword>
<evidence type="ECO:0000313" key="3">
    <source>
        <dbReference type="Proteomes" id="UP000239649"/>
    </source>
</evidence>
<feature type="region of interest" description="Disordered" evidence="1">
    <location>
        <begin position="287"/>
        <end position="338"/>
    </location>
</feature>
<dbReference type="Proteomes" id="UP000239649">
    <property type="component" value="Unassembled WGS sequence"/>
</dbReference>
<name>A0A2P6VP98_9CHLO</name>
<feature type="region of interest" description="Disordered" evidence="1">
    <location>
        <begin position="355"/>
        <end position="394"/>
    </location>
</feature>
<dbReference type="OrthoDB" id="514474at2759"/>
<proteinExistence type="predicted"/>
<comment type="caution">
    <text evidence="2">The sequence shown here is derived from an EMBL/GenBank/DDBJ whole genome shotgun (WGS) entry which is preliminary data.</text>
</comment>
<accession>A0A2P6VP98</accession>
<feature type="region of interest" description="Disordered" evidence="1">
    <location>
        <begin position="165"/>
        <end position="255"/>
    </location>
</feature>
<feature type="compositionally biased region" description="Low complexity" evidence="1">
    <location>
        <begin position="166"/>
        <end position="197"/>
    </location>
</feature>
<gene>
    <name evidence="2" type="ORF">C2E20_1333</name>
</gene>
<evidence type="ECO:0000313" key="2">
    <source>
        <dbReference type="EMBL" id="PSC75922.1"/>
    </source>
</evidence>
<feature type="compositionally biased region" description="Polar residues" evidence="1">
    <location>
        <begin position="368"/>
        <end position="378"/>
    </location>
</feature>
<feature type="region of interest" description="Disordered" evidence="1">
    <location>
        <begin position="598"/>
        <end position="653"/>
    </location>
</feature>
<reference evidence="2 3" key="1">
    <citation type="journal article" date="2018" name="Plant J.">
        <title>Genome sequences of Chlorella sorokiniana UTEX 1602 and Micractinium conductrix SAG 241.80: implications to maltose excretion by a green alga.</title>
        <authorList>
            <person name="Arriola M.B."/>
            <person name="Velmurugan N."/>
            <person name="Zhang Y."/>
            <person name="Plunkett M.H."/>
            <person name="Hondzo H."/>
            <person name="Barney B.M."/>
        </authorList>
    </citation>
    <scope>NUCLEOTIDE SEQUENCE [LARGE SCALE GENOMIC DNA]</scope>
    <source>
        <strain evidence="2 3">SAG 241.80</strain>
    </source>
</reference>